<evidence type="ECO:0000256" key="3">
    <source>
        <dbReference type="ARBA" id="ARBA00022840"/>
    </source>
</evidence>
<evidence type="ECO:0000313" key="5">
    <source>
        <dbReference type="EMBL" id="BDQ38714.1"/>
    </source>
</evidence>
<dbReference type="PROSITE" id="PS50893">
    <property type="entry name" value="ABC_TRANSPORTER_2"/>
    <property type="match status" value="1"/>
</dbReference>
<reference evidence="5 6" key="1">
    <citation type="submission" date="2022-08" db="EMBL/GenBank/DDBJ databases">
        <title>Genome Sequence of the sulphate-reducing bacterium, Pseudodesulfovibrio sp. SYK.</title>
        <authorList>
            <person name="Kondo R."/>
            <person name="Kataoka T."/>
        </authorList>
    </citation>
    <scope>NUCLEOTIDE SEQUENCE [LARGE SCALE GENOMIC DNA]</scope>
    <source>
        <strain evidence="5 6">SYK</strain>
    </source>
</reference>
<name>A0ABM8B4H9_9BACT</name>
<feature type="domain" description="ABC transporter" evidence="4">
    <location>
        <begin position="13"/>
        <end position="239"/>
    </location>
</feature>
<dbReference type="SUPFAM" id="SSF52540">
    <property type="entry name" value="P-loop containing nucleoside triphosphate hydrolases"/>
    <property type="match status" value="1"/>
</dbReference>
<evidence type="ECO:0000313" key="6">
    <source>
        <dbReference type="Proteomes" id="UP001317742"/>
    </source>
</evidence>
<proteinExistence type="predicted"/>
<dbReference type="CDD" id="cd03235">
    <property type="entry name" value="ABC_Metallic_Cations"/>
    <property type="match status" value="1"/>
</dbReference>
<dbReference type="InterPro" id="IPR017871">
    <property type="entry name" value="ABC_transporter-like_CS"/>
</dbReference>
<keyword evidence="6" id="KW-1185">Reference proteome</keyword>
<evidence type="ECO:0000256" key="2">
    <source>
        <dbReference type="ARBA" id="ARBA00022741"/>
    </source>
</evidence>
<dbReference type="PANTHER" id="PTHR42734">
    <property type="entry name" value="METAL TRANSPORT SYSTEM ATP-BINDING PROTEIN TM_0124-RELATED"/>
    <property type="match status" value="1"/>
</dbReference>
<dbReference type="Gene3D" id="3.40.50.300">
    <property type="entry name" value="P-loop containing nucleotide triphosphate hydrolases"/>
    <property type="match status" value="1"/>
</dbReference>
<dbReference type="EMBL" id="AP026709">
    <property type="protein sequence ID" value="BDQ38714.1"/>
    <property type="molecule type" value="Genomic_DNA"/>
</dbReference>
<dbReference type="InterPro" id="IPR027417">
    <property type="entry name" value="P-loop_NTPase"/>
</dbReference>
<dbReference type="PANTHER" id="PTHR42734:SF7">
    <property type="entry name" value="ATP-BINDING COMPONENT OF ABC TRANSPORTER-RELATED"/>
    <property type="match status" value="1"/>
</dbReference>
<dbReference type="PROSITE" id="PS00211">
    <property type="entry name" value="ABC_TRANSPORTER_1"/>
    <property type="match status" value="1"/>
</dbReference>
<protein>
    <submittedName>
        <fullName evidence="5">Manganese ABC transporter ATP-binding protein</fullName>
    </submittedName>
</protein>
<sequence>MSKVTLLTKGPTVHFEHLGLRLGGNTILSDVNFTIQPGSIHCIIGPNGGGKTSLIRSMLGQMPHTGDIRICWGGPTTIGYVPQSLDYDDTLPMTVLDFMAMLCQRRPAFLGLKHSKRSLINDVLQRVGMDSKINRPFGSLSGGERQRILFAQALMPRPKLLILDEPTTGLDQAGTAIMHDVLEELRREGTTILCIHHDLSVVREMGDVVTCINRQLLFSGPPVEELTPERVFSVFSSVKAA</sequence>
<dbReference type="InterPro" id="IPR003593">
    <property type="entry name" value="AAA+_ATPase"/>
</dbReference>
<dbReference type="Proteomes" id="UP001317742">
    <property type="component" value="Chromosome"/>
</dbReference>
<gene>
    <name evidence="5" type="ORF">SYK_30740</name>
</gene>
<dbReference type="InterPro" id="IPR003439">
    <property type="entry name" value="ABC_transporter-like_ATP-bd"/>
</dbReference>
<organism evidence="5 6">
    <name type="scientific">Pseudodesulfovibrio nedwellii</name>
    <dbReference type="NCBI Taxonomy" id="2973072"/>
    <lineage>
        <taxon>Bacteria</taxon>
        <taxon>Pseudomonadati</taxon>
        <taxon>Thermodesulfobacteriota</taxon>
        <taxon>Desulfovibrionia</taxon>
        <taxon>Desulfovibrionales</taxon>
        <taxon>Desulfovibrionaceae</taxon>
    </lineage>
</organism>
<accession>A0ABM8B4H9</accession>
<evidence type="ECO:0000256" key="1">
    <source>
        <dbReference type="ARBA" id="ARBA00022448"/>
    </source>
</evidence>
<keyword evidence="2" id="KW-0547">Nucleotide-binding</keyword>
<keyword evidence="1" id="KW-0813">Transport</keyword>
<dbReference type="InterPro" id="IPR050153">
    <property type="entry name" value="Metal_Ion_Import_ABC"/>
</dbReference>
<keyword evidence="3 5" id="KW-0067">ATP-binding</keyword>
<dbReference type="GO" id="GO:0005524">
    <property type="term" value="F:ATP binding"/>
    <property type="evidence" value="ECO:0007669"/>
    <property type="project" value="UniProtKB-KW"/>
</dbReference>
<dbReference type="Pfam" id="PF00005">
    <property type="entry name" value="ABC_tran"/>
    <property type="match status" value="1"/>
</dbReference>
<evidence type="ECO:0000259" key="4">
    <source>
        <dbReference type="PROSITE" id="PS50893"/>
    </source>
</evidence>
<dbReference type="RefSeq" id="WP_281761208.1">
    <property type="nucleotide sequence ID" value="NZ_AP026709.1"/>
</dbReference>
<dbReference type="SMART" id="SM00382">
    <property type="entry name" value="AAA"/>
    <property type="match status" value="1"/>
</dbReference>